<evidence type="ECO:0000313" key="2">
    <source>
        <dbReference type="EMBL" id="MDO7019313.1"/>
    </source>
</evidence>
<comment type="caution">
    <text evidence="2">The sequence shown here is derived from an EMBL/GenBank/DDBJ whole genome shotgun (WGS) entry which is preliminary data.</text>
</comment>
<keyword evidence="3" id="KW-1185">Reference proteome</keyword>
<proteinExistence type="predicted"/>
<feature type="compositionally biased region" description="Low complexity" evidence="1">
    <location>
        <begin position="7"/>
        <end position="16"/>
    </location>
</feature>
<reference evidence="2" key="1">
    <citation type="submission" date="2023-07" db="EMBL/GenBank/DDBJ databases">
        <title>Mucosal microbiota of week-old chicken and adult hens.</title>
        <authorList>
            <person name="Volf J."/>
            <person name="Karasova D."/>
            <person name="Crhanova M."/>
            <person name="Faldynova M."/>
            <person name="Prikrylova H."/>
            <person name="Zeman M."/>
            <person name="Babak V."/>
            <person name="Rajova J."/>
            <person name="Rychlik I."/>
        </authorList>
    </citation>
    <scope>NUCLEOTIDE SEQUENCE</scope>
    <source>
        <strain evidence="2">ET902</strain>
    </source>
</reference>
<feature type="region of interest" description="Disordered" evidence="1">
    <location>
        <begin position="1"/>
        <end position="38"/>
    </location>
</feature>
<dbReference type="RefSeq" id="WP_020005348.1">
    <property type="nucleotide sequence ID" value="NZ_JAUPBL010000025.1"/>
</dbReference>
<feature type="compositionally biased region" description="Polar residues" evidence="1">
    <location>
        <begin position="17"/>
        <end position="26"/>
    </location>
</feature>
<organism evidence="2 3">
    <name type="scientific">Brachyspira innocens</name>
    <dbReference type="NCBI Taxonomy" id="13264"/>
    <lineage>
        <taxon>Bacteria</taxon>
        <taxon>Pseudomonadati</taxon>
        <taxon>Spirochaetota</taxon>
        <taxon>Spirochaetia</taxon>
        <taxon>Brachyspirales</taxon>
        <taxon>Brachyspiraceae</taxon>
        <taxon>Brachyspira</taxon>
    </lineage>
</organism>
<sequence>MIEKNSENLNNNFSNSTKDLTPNFGNKNEVYGGNNRDFTPKFEKFNENIIENKAEGLRRENEVENELKEKYPESEGYKIESEAYLRDKDGNIVKDDKTGEARRIDFVVTKDGKAVDSIEVTSQTADKTDQLAKEERIREKGGNYIKDSNGDLIEIPKDVQTRIERRD</sequence>
<evidence type="ECO:0000256" key="1">
    <source>
        <dbReference type="SAM" id="MobiDB-lite"/>
    </source>
</evidence>
<evidence type="ECO:0000313" key="3">
    <source>
        <dbReference type="Proteomes" id="UP001175147"/>
    </source>
</evidence>
<accession>A0ABT8YU08</accession>
<protein>
    <submittedName>
        <fullName evidence="2">Uncharacterized protein</fullName>
    </submittedName>
</protein>
<name>A0ABT8YU08_9SPIR</name>
<dbReference type="EMBL" id="JAUPBM010000004">
    <property type="protein sequence ID" value="MDO7019313.1"/>
    <property type="molecule type" value="Genomic_DNA"/>
</dbReference>
<gene>
    <name evidence="2" type="ORF">Q5M86_00840</name>
</gene>
<dbReference type="Proteomes" id="UP001175147">
    <property type="component" value="Unassembled WGS sequence"/>
</dbReference>